<dbReference type="Proteomes" id="UP000437748">
    <property type="component" value="Unassembled WGS sequence"/>
</dbReference>
<organism evidence="1 2">
    <name type="scientific">Silvanigrella paludirubra</name>
    <dbReference type="NCBI Taxonomy" id="2499159"/>
    <lineage>
        <taxon>Bacteria</taxon>
        <taxon>Pseudomonadati</taxon>
        <taxon>Bdellovibrionota</taxon>
        <taxon>Oligoflexia</taxon>
        <taxon>Silvanigrellales</taxon>
        <taxon>Silvanigrellaceae</taxon>
        <taxon>Silvanigrella</taxon>
    </lineage>
</organism>
<dbReference type="PANTHER" id="PTHR21525">
    <property type="entry name" value="MOTILE SPERM PROTEIN"/>
    <property type="match status" value="1"/>
</dbReference>
<gene>
    <name evidence="1" type="ORF">GCL60_11855</name>
</gene>
<dbReference type="PANTHER" id="PTHR21525:SF9">
    <property type="entry name" value="CHANNEL_COLICIN DOMAIN-CONTAINING PROTEIN"/>
    <property type="match status" value="1"/>
</dbReference>
<dbReference type="SUPFAM" id="SSF56837">
    <property type="entry name" value="Colicin"/>
    <property type="match status" value="1"/>
</dbReference>
<dbReference type="EMBL" id="WFLM01000004">
    <property type="protein sequence ID" value="KAB8037862.1"/>
    <property type="molecule type" value="Genomic_DNA"/>
</dbReference>
<keyword evidence="2" id="KW-1185">Reference proteome</keyword>
<protein>
    <submittedName>
        <fullName evidence="1">Glycine zipper family protein</fullName>
    </submittedName>
</protein>
<accession>A0A6N6VR88</accession>
<reference evidence="1 2" key="1">
    <citation type="submission" date="2019-10" db="EMBL/GenBank/DDBJ databases">
        <title>New species of Slilvanegrellaceae.</title>
        <authorList>
            <person name="Pitt A."/>
            <person name="Hahn M.W."/>
        </authorList>
    </citation>
    <scope>NUCLEOTIDE SEQUENCE [LARGE SCALE GENOMIC DNA]</scope>
    <source>
        <strain evidence="1 2">SP-Ram-0.45-NSY-1</strain>
    </source>
</reference>
<name>A0A6N6VR88_9BACT</name>
<evidence type="ECO:0000313" key="2">
    <source>
        <dbReference type="Proteomes" id="UP000437748"/>
    </source>
</evidence>
<dbReference type="OrthoDB" id="5916208at2"/>
<comment type="caution">
    <text evidence="1">The sequence shown here is derived from an EMBL/GenBank/DDBJ whole genome shotgun (WGS) entry which is preliminary data.</text>
</comment>
<dbReference type="AlphaFoldDB" id="A0A6N6VR88"/>
<proteinExistence type="predicted"/>
<evidence type="ECO:0000313" key="1">
    <source>
        <dbReference type="EMBL" id="KAB8037862.1"/>
    </source>
</evidence>
<dbReference type="RefSeq" id="WP_153420940.1">
    <property type="nucleotide sequence ID" value="NZ_WFLM01000004.1"/>
</dbReference>
<sequence>MSNNEFKTKTNTEKDSKFDITDYLMPARGFFFVIVEELGKDGFLVRRTYATLDDPYLREMNLSYSQNLREVWPEKYNLEPRNYSSTSSIAEHIMGSTNKNSSYISTSSSFPDGSPRFDVNKKTVYIDINKAKKAGAKLISTEEILSSLEEYKQQNPHLKRRIDKIAGYVKDIDKEVLLQGKKIPSKAVFTPNSYDKAMKINGIGKVLHVFGIAFTAYDLKQALDESYKVESLKPITAEVVRQAGGWGAAWVGFKIGGAIGVSVGIEAGPGCVISGLVGGVIFGTSGYFGFDWVADFIYKN</sequence>